<organism evidence="10 11">
    <name type="scientific">Consotaella salsifontis</name>
    <dbReference type="NCBI Taxonomy" id="1365950"/>
    <lineage>
        <taxon>Bacteria</taxon>
        <taxon>Pseudomonadati</taxon>
        <taxon>Pseudomonadota</taxon>
        <taxon>Alphaproteobacteria</taxon>
        <taxon>Hyphomicrobiales</taxon>
        <taxon>Aurantimonadaceae</taxon>
        <taxon>Consotaella</taxon>
    </lineage>
</organism>
<comment type="catalytic activity">
    <reaction evidence="7">
        <text>a quinone + NADH + 5 H(+)(in) = a quinol + NAD(+) + 4 H(+)(out)</text>
        <dbReference type="Rhea" id="RHEA:57888"/>
        <dbReference type="ChEBI" id="CHEBI:15378"/>
        <dbReference type="ChEBI" id="CHEBI:24646"/>
        <dbReference type="ChEBI" id="CHEBI:57540"/>
        <dbReference type="ChEBI" id="CHEBI:57945"/>
        <dbReference type="ChEBI" id="CHEBI:132124"/>
    </reaction>
</comment>
<dbReference type="InterPro" id="IPR038430">
    <property type="entry name" value="NDAH_ubi_oxred_su3_sf"/>
</dbReference>
<feature type="signal peptide" evidence="9">
    <location>
        <begin position="1"/>
        <end position="21"/>
    </location>
</feature>
<evidence type="ECO:0000256" key="5">
    <source>
        <dbReference type="ARBA" id="ARBA00022989"/>
    </source>
</evidence>
<evidence type="ECO:0000256" key="1">
    <source>
        <dbReference type="ARBA" id="ARBA00004370"/>
    </source>
</evidence>
<dbReference type="STRING" id="1365950.SAMN05428963_10792"/>
<dbReference type="EMBL" id="FUXL01000007">
    <property type="protein sequence ID" value="SKA17110.1"/>
    <property type="molecule type" value="Genomic_DNA"/>
</dbReference>
<feature type="transmembrane region" description="Helical" evidence="8">
    <location>
        <begin position="82"/>
        <end position="100"/>
    </location>
</feature>
<keyword evidence="6 8" id="KW-0472">Membrane</keyword>
<accession>A0A1T4RM84</accession>
<evidence type="ECO:0000256" key="9">
    <source>
        <dbReference type="SAM" id="SignalP"/>
    </source>
</evidence>
<keyword evidence="3" id="KW-0813">Transport</keyword>
<sequence length="108" mass="12270">MIVLVAATVAALVRSARSPFAAPITEPQKVPFLGGGAPTTHAWQRYHVRYYPMTLLFIAFEMEMMFMYPWAVVFVEEGGKAMMEMGMFLAILSVGILYGWREGVFRWQ</sequence>
<reference evidence="10 11" key="1">
    <citation type="submission" date="2017-02" db="EMBL/GenBank/DDBJ databases">
        <authorList>
            <person name="Peterson S.W."/>
        </authorList>
    </citation>
    <scope>NUCLEOTIDE SEQUENCE [LARGE SCALE GENOMIC DNA]</scope>
    <source>
        <strain evidence="10 11">USBA 369</strain>
    </source>
</reference>
<gene>
    <name evidence="10" type="ORF">SAMN05428963_10792</name>
</gene>
<dbReference type="AlphaFoldDB" id="A0A1T4RM84"/>
<keyword evidence="5 8" id="KW-1133">Transmembrane helix</keyword>
<keyword evidence="9" id="KW-0732">Signal</keyword>
<keyword evidence="4 7" id="KW-0812">Transmembrane</keyword>
<dbReference type="GO" id="GO:0030964">
    <property type="term" value="C:NADH dehydrogenase complex"/>
    <property type="evidence" value="ECO:0007669"/>
    <property type="project" value="TreeGrafter"/>
</dbReference>
<dbReference type="GO" id="GO:0005886">
    <property type="term" value="C:plasma membrane"/>
    <property type="evidence" value="ECO:0007669"/>
    <property type="project" value="UniProtKB-SubCell"/>
</dbReference>
<dbReference type="InterPro" id="IPR000440">
    <property type="entry name" value="NADH_UbQ/plastoQ_OxRdtase_su3"/>
</dbReference>
<dbReference type="Pfam" id="PF00507">
    <property type="entry name" value="Oxidored_q4"/>
    <property type="match status" value="1"/>
</dbReference>
<dbReference type="Proteomes" id="UP000190135">
    <property type="component" value="Unassembled WGS sequence"/>
</dbReference>
<keyword evidence="7" id="KW-0874">Quinone</keyword>
<feature type="chain" id="PRO_5012142851" description="NADH-quinone oxidoreductase subunit" evidence="9">
    <location>
        <begin position="22"/>
        <end position="108"/>
    </location>
</feature>
<evidence type="ECO:0000256" key="4">
    <source>
        <dbReference type="ARBA" id="ARBA00022692"/>
    </source>
</evidence>
<name>A0A1T4RM84_9HYPH</name>
<evidence type="ECO:0000313" key="10">
    <source>
        <dbReference type="EMBL" id="SKA17110.1"/>
    </source>
</evidence>
<dbReference type="GO" id="GO:0008137">
    <property type="term" value="F:NADH dehydrogenase (ubiquinone) activity"/>
    <property type="evidence" value="ECO:0007669"/>
    <property type="project" value="InterPro"/>
</dbReference>
<evidence type="ECO:0000256" key="2">
    <source>
        <dbReference type="ARBA" id="ARBA00008472"/>
    </source>
</evidence>
<dbReference type="EC" id="7.1.1.-" evidence="7"/>
<evidence type="ECO:0000313" key="11">
    <source>
        <dbReference type="Proteomes" id="UP000190135"/>
    </source>
</evidence>
<evidence type="ECO:0000256" key="7">
    <source>
        <dbReference type="RuleBase" id="RU003639"/>
    </source>
</evidence>
<dbReference type="Gene3D" id="1.20.58.1610">
    <property type="entry name" value="NADH:ubiquinone/plastoquinone oxidoreductase, chain 3"/>
    <property type="match status" value="1"/>
</dbReference>
<comment type="subcellular location">
    <subcellularLocation>
        <location evidence="7">Cell membrane</location>
        <topology evidence="7">Multi-pass membrane protein</topology>
    </subcellularLocation>
    <subcellularLocation>
        <location evidence="1">Membrane</location>
    </subcellularLocation>
</comment>
<protein>
    <recommendedName>
        <fullName evidence="7">NADH-quinone oxidoreductase subunit</fullName>
        <ecNumber evidence="7">7.1.1.-</ecNumber>
    </recommendedName>
</protein>
<keyword evidence="11" id="KW-1185">Reference proteome</keyword>
<evidence type="ECO:0000256" key="6">
    <source>
        <dbReference type="ARBA" id="ARBA00023136"/>
    </source>
</evidence>
<dbReference type="PANTHER" id="PTHR11058">
    <property type="entry name" value="NADH-UBIQUINONE OXIDOREDUCTASE CHAIN 3"/>
    <property type="match status" value="1"/>
</dbReference>
<feature type="transmembrane region" description="Helical" evidence="8">
    <location>
        <begin position="50"/>
        <end position="75"/>
    </location>
</feature>
<evidence type="ECO:0000256" key="3">
    <source>
        <dbReference type="ARBA" id="ARBA00022448"/>
    </source>
</evidence>
<keyword evidence="7" id="KW-0520">NAD</keyword>
<proteinExistence type="inferred from homology"/>
<dbReference type="GO" id="GO:0048038">
    <property type="term" value="F:quinone binding"/>
    <property type="evidence" value="ECO:0007669"/>
    <property type="project" value="UniProtKB-KW"/>
</dbReference>
<dbReference type="PANTHER" id="PTHR11058:SF9">
    <property type="entry name" value="NADH-UBIQUINONE OXIDOREDUCTASE CHAIN 3"/>
    <property type="match status" value="1"/>
</dbReference>
<comment type="similarity">
    <text evidence="2 7">Belongs to the complex I subunit 3 family.</text>
</comment>
<evidence type="ECO:0000256" key="8">
    <source>
        <dbReference type="SAM" id="Phobius"/>
    </source>
</evidence>
<comment type="function">
    <text evidence="7">NDH-1 shuttles electrons from NADH, via FMN and iron-sulfur (Fe-S) centers, to quinones in the respiratory chain.</text>
</comment>